<sequence length="167" mass="19262">MDLSSLRWRHCDWFQKRLPTYPMEGIKPLVVRIVLRLFKLPRTVNKRQGTTCWVNNAHGVQPFSTEDNFVRRWVAKSHGKLSGGIFAPWVCVLPWDDILDIASIRWSDMVERNMSSLSMKAPIVETKFAHLRVSTNLNNLQYNETTMSKPKGDGVCWPKAFDGQVSE</sequence>
<reference evidence="1 2" key="3">
    <citation type="submission" date="2019-11" db="EMBL/GenBank/DDBJ databases">
        <title>A de novo genome assembly of a pear dwarfing rootstock.</title>
        <authorList>
            <person name="Wang F."/>
            <person name="Wang J."/>
            <person name="Li S."/>
            <person name="Zhang Y."/>
            <person name="Fang M."/>
            <person name="Ma L."/>
            <person name="Zhao Y."/>
            <person name="Jiang S."/>
        </authorList>
    </citation>
    <scope>NUCLEOTIDE SEQUENCE [LARGE SCALE GENOMIC DNA]</scope>
    <source>
        <strain evidence="1">S2</strain>
        <tissue evidence="1">Leaf</tissue>
    </source>
</reference>
<reference evidence="2" key="2">
    <citation type="submission" date="2019-10" db="EMBL/GenBank/DDBJ databases">
        <title>A de novo genome assembly of a pear dwarfing rootstock.</title>
        <authorList>
            <person name="Wang F."/>
            <person name="Wang J."/>
            <person name="Li S."/>
            <person name="Zhang Y."/>
            <person name="Fang M."/>
            <person name="Ma L."/>
            <person name="Zhao Y."/>
            <person name="Jiang S."/>
        </authorList>
    </citation>
    <scope>NUCLEOTIDE SEQUENCE [LARGE SCALE GENOMIC DNA]</scope>
</reference>
<evidence type="ECO:0000313" key="2">
    <source>
        <dbReference type="Proteomes" id="UP000327157"/>
    </source>
</evidence>
<gene>
    <name evidence="1" type="ORF">D8674_004149</name>
</gene>
<dbReference type="AlphaFoldDB" id="A0A5N5FXX0"/>
<accession>A0A5N5FXX0</accession>
<dbReference type="Proteomes" id="UP000327157">
    <property type="component" value="Chromosome 10"/>
</dbReference>
<comment type="caution">
    <text evidence="1">The sequence shown here is derived from an EMBL/GenBank/DDBJ whole genome shotgun (WGS) entry which is preliminary data.</text>
</comment>
<dbReference type="EMBL" id="SMOL01000695">
    <property type="protein sequence ID" value="KAB2603144.1"/>
    <property type="molecule type" value="Genomic_DNA"/>
</dbReference>
<reference evidence="1 2" key="1">
    <citation type="submission" date="2019-09" db="EMBL/GenBank/DDBJ databases">
        <authorList>
            <person name="Ou C."/>
        </authorList>
    </citation>
    <scope>NUCLEOTIDE SEQUENCE [LARGE SCALE GENOMIC DNA]</scope>
    <source>
        <strain evidence="1">S2</strain>
        <tissue evidence="1">Leaf</tissue>
    </source>
</reference>
<proteinExistence type="predicted"/>
<evidence type="ECO:0000313" key="1">
    <source>
        <dbReference type="EMBL" id="KAB2603144.1"/>
    </source>
</evidence>
<protein>
    <submittedName>
        <fullName evidence="1">S2-RNase</fullName>
    </submittedName>
</protein>
<keyword evidence="2" id="KW-1185">Reference proteome</keyword>
<name>A0A5N5FXX0_9ROSA</name>
<organism evidence="1 2">
    <name type="scientific">Pyrus ussuriensis x Pyrus communis</name>
    <dbReference type="NCBI Taxonomy" id="2448454"/>
    <lineage>
        <taxon>Eukaryota</taxon>
        <taxon>Viridiplantae</taxon>
        <taxon>Streptophyta</taxon>
        <taxon>Embryophyta</taxon>
        <taxon>Tracheophyta</taxon>
        <taxon>Spermatophyta</taxon>
        <taxon>Magnoliopsida</taxon>
        <taxon>eudicotyledons</taxon>
        <taxon>Gunneridae</taxon>
        <taxon>Pentapetalae</taxon>
        <taxon>rosids</taxon>
        <taxon>fabids</taxon>
        <taxon>Rosales</taxon>
        <taxon>Rosaceae</taxon>
        <taxon>Amygdaloideae</taxon>
        <taxon>Maleae</taxon>
        <taxon>Pyrus</taxon>
    </lineage>
</organism>